<proteinExistence type="predicted"/>
<name>A0ABP4ADL2_9PSEU</name>
<evidence type="ECO:0000313" key="2">
    <source>
        <dbReference type="Proteomes" id="UP001499967"/>
    </source>
</evidence>
<comment type="caution">
    <text evidence="1">The sequence shown here is derived from an EMBL/GenBank/DDBJ whole genome shotgun (WGS) entry which is preliminary data.</text>
</comment>
<dbReference type="RefSeq" id="WP_343941451.1">
    <property type="nucleotide sequence ID" value="NZ_BAAAHP010000069.1"/>
</dbReference>
<reference evidence="2" key="1">
    <citation type="journal article" date="2019" name="Int. J. Syst. Evol. Microbiol.">
        <title>The Global Catalogue of Microorganisms (GCM) 10K type strain sequencing project: providing services to taxonomists for standard genome sequencing and annotation.</title>
        <authorList>
            <consortium name="The Broad Institute Genomics Platform"/>
            <consortium name="The Broad Institute Genome Sequencing Center for Infectious Disease"/>
            <person name="Wu L."/>
            <person name="Ma J."/>
        </authorList>
    </citation>
    <scope>NUCLEOTIDE SEQUENCE [LARGE SCALE GENOMIC DNA]</scope>
    <source>
        <strain evidence="2">JCM 11117</strain>
    </source>
</reference>
<accession>A0ABP4ADL2</accession>
<gene>
    <name evidence="1" type="ORF">GCM10009559_24570</name>
</gene>
<keyword evidence="2" id="KW-1185">Reference proteome</keyword>
<dbReference type="Proteomes" id="UP001499967">
    <property type="component" value="Unassembled WGS sequence"/>
</dbReference>
<sequence length="117" mass="12190">MSTPISPATSHPAWCDPRICSTTGADVRHSSEPLALHPVLDDVEVTVAVVRDDEHTRDGRHLPGPGGITLDVRHTSGSTWPDGGPIRADVLLTPAEAIELASRLLGCAALADRAGAS</sequence>
<dbReference type="EMBL" id="BAAAHP010000069">
    <property type="protein sequence ID" value="GAA0934194.1"/>
    <property type="molecule type" value="Genomic_DNA"/>
</dbReference>
<protein>
    <submittedName>
        <fullName evidence="1">Uncharacterized protein</fullName>
    </submittedName>
</protein>
<evidence type="ECO:0000313" key="1">
    <source>
        <dbReference type="EMBL" id="GAA0934194.1"/>
    </source>
</evidence>
<organism evidence="1 2">
    <name type="scientific">Pseudonocardia zijingensis</name>
    <dbReference type="NCBI Taxonomy" id="153376"/>
    <lineage>
        <taxon>Bacteria</taxon>
        <taxon>Bacillati</taxon>
        <taxon>Actinomycetota</taxon>
        <taxon>Actinomycetes</taxon>
        <taxon>Pseudonocardiales</taxon>
        <taxon>Pseudonocardiaceae</taxon>
        <taxon>Pseudonocardia</taxon>
    </lineage>
</organism>